<evidence type="ECO:0000256" key="4">
    <source>
        <dbReference type="ARBA" id="ARBA00023315"/>
    </source>
</evidence>
<sequence length="579" mass="66372">MKAYTEKFQKLASDFLERQKEQSAPSDPDPLNLSGAMMEMTKYFAEHPEQIVEKQVNLWKDYMKLWQSTAKKMVGDQDVEPIVSPAKEDRRFKDKEWEENQIFDYIKQSYLLSSKWIENLVEENPQAESHEGQKLKFYARQFIDAMSPTNFAMTNPEVIRETIEKNGKNLLNGLENIAKDINPETGEFRIRMTDETAFELGKNVATTPGKVVYQNELIQLIQYEPLTETVYKTPVLITPPWINKFYILDLRPENSLIRWLVEKGYTVFVISWKNPDESMADLDFADYMTLGPLSALGAIEDATGEKSVNAIGYCIGGTLLACTLAFLGAKESIDRVKSATFLVTQVDFSESGELKLFVDDRQLAVMENLMEEKGYLDGSTMAQTFNMLRSNDLIWSFVINNYLLGRDPFPFDLLYWNSDSTRLTRACHSQYLREMYKENNLVKPGAFVLHDTPIDLANITIPTYIQAAQTDHICPWKSVYKATQQFSGERRFMLAGSGHIAGVVNPPAAKKYNHWVNTDTPENPDDWLAQAEDHPGSWWDDWHNWLKKRSGKKVDARVPGDGKLEIIEDAPGSYVKIRY</sequence>
<dbReference type="AlphaFoldDB" id="A0A501PSW9"/>
<dbReference type="InterPro" id="IPR010963">
    <property type="entry name" value="PHA_synth_I"/>
</dbReference>
<feature type="domain" description="Poly-beta-hydroxybutyrate polymerase N-terminal" evidence="5">
    <location>
        <begin position="88"/>
        <end position="260"/>
    </location>
</feature>
<evidence type="ECO:0000256" key="1">
    <source>
        <dbReference type="ARBA" id="ARBA00004496"/>
    </source>
</evidence>
<dbReference type="Pfam" id="PF07167">
    <property type="entry name" value="PhaC_N"/>
    <property type="match status" value="1"/>
</dbReference>
<gene>
    <name evidence="6" type="primary">phaC</name>
    <name evidence="6" type="ORF">FIV46_01460</name>
</gene>
<keyword evidence="7" id="KW-1185">Reference proteome</keyword>
<dbReference type="GO" id="GO:0016746">
    <property type="term" value="F:acyltransferase activity"/>
    <property type="evidence" value="ECO:0007669"/>
    <property type="project" value="UniProtKB-KW"/>
</dbReference>
<keyword evidence="2" id="KW-0963">Cytoplasm</keyword>
<dbReference type="Proteomes" id="UP000319148">
    <property type="component" value="Unassembled WGS sequence"/>
</dbReference>
<protein>
    <submittedName>
        <fullName evidence="6">Class I poly(R)-hydroxyalkanoic acid synthase</fullName>
    </submittedName>
</protein>
<evidence type="ECO:0000259" key="5">
    <source>
        <dbReference type="Pfam" id="PF07167"/>
    </source>
</evidence>
<evidence type="ECO:0000256" key="2">
    <source>
        <dbReference type="ARBA" id="ARBA00022490"/>
    </source>
</evidence>
<dbReference type="PANTHER" id="PTHR36837">
    <property type="entry name" value="POLY(3-HYDROXYALKANOATE) POLYMERASE SUBUNIT PHAC"/>
    <property type="match status" value="1"/>
</dbReference>
<accession>A0A501PSW9</accession>
<proteinExistence type="predicted"/>
<evidence type="ECO:0000256" key="3">
    <source>
        <dbReference type="ARBA" id="ARBA00022679"/>
    </source>
</evidence>
<name>A0A501PSW9_9PROT</name>
<dbReference type="NCBIfam" id="TIGR01838">
    <property type="entry name" value="PHA_synth_I"/>
    <property type="match status" value="1"/>
</dbReference>
<comment type="caution">
    <text evidence="6">The sequence shown here is derived from an EMBL/GenBank/DDBJ whole genome shotgun (WGS) entry which is preliminary data.</text>
</comment>
<keyword evidence="3" id="KW-0808">Transferase</keyword>
<dbReference type="EMBL" id="VFIY01000004">
    <property type="protein sequence ID" value="TPD63248.1"/>
    <property type="molecule type" value="Genomic_DNA"/>
</dbReference>
<dbReference type="Gene3D" id="3.40.50.1820">
    <property type="entry name" value="alpha/beta hydrolase"/>
    <property type="match status" value="1"/>
</dbReference>
<dbReference type="InterPro" id="IPR051321">
    <property type="entry name" value="PHA/PHB_synthase"/>
</dbReference>
<dbReference type="GO" id="GO:0005737">
    <property type="term" value="C:cytoplasm"/>
    <property type="evidence" value="ECO:0007669"/>
    <property type="project" value="UniProtKB-SubCell"/>
</dbReference>
<keyword evidence="4" id="KW-0012">Acyltransferase</keyword>
<dbReference type="InterPro" id="IPR010941">
    <property type="entry name" value="PhaC_N"/>
</dbReference>
<reference evidence="7" key="1">
    <citation type="submission" date="2019-06" db="EMBL/GenBank/DDBJ databases">
        <title>The complete genome of Emcibacter congregatus ZYLT.</title>
        <authorList>
            <person name="Zhao Z."/>
        </authorList>
    </citation>
    <scope>NUCLEOTIDE SEQUENCE [LARGE SCALE GENOMIC DNA]</scope>
    <source>
        <strain evidence="7">MCCC 1A06723</strain>
    </source>
</reference>
<dbReference type="GO" id="GO:0042619">
    <property type="term" value="P:poly-hydroxybutyrate biosynthetic process"/>
    <property type="evidence" value="ECO:0007669"/>
    <property type="project" value="InterPro"/>
</dbReference>
<dbReference type="SUPFAM" id="SSF53474">
    <property type="entry name" value="alpha/beta-Hydrolases"/>
    <property type="match status" value="1"/>
</dbReference>
<evidence type="ECO:0000313" key="7">
    <source>
        <dbReference type="Proteomes" id="UP000319148"/>
    </source>
</evidence>
<organism evidence="6 7">
    <name type="scientific">Emcibacter nanhaiensis</name>
    <dbReference type="NCBI Taxonomy" id="1505037"/>
    <lineage>
        <taxon>Bacteria</taxon>
        <taxon>Pseudomonadati</taxon>
        <taxon>Pseudomonadota</taxon>
        <taxon>Alphaproteobacteria</taxon>
        <taxon>Emcibacterales</taxon>
        <taxon>Emcibacteraceae</taxon>
        <taxon>Emcibacter</taxon>
    </lineage>
</organism>
<dbReference type="OrthoDB" id="7208816at2"/>
<evidence type="ECO:0000313" key="6">
    <source>
        <dbReference type="EMBL" id="TPD63248.1"/>
    </source>
</evidence>
<comment type="subcellular location">
    <subcellularLocation>
        <location evidence="1">Cytoplasm</location>
    </subcellularLocation>
</comment>
<dbReference type="InterPro" id="IPR029058">
    <property type="entry name" value="AB_hydrolase_fold"/>
</dbReference>
<dbReference type="PANTHER" id="PTHR36837:SF5">
    <property type="entry name" value="POLY-3-HYDROXYBUTYRATE SYNTHASE"/>
    <property type="match status" value="1"/>
</dbReference>